<evidence type="ECO:0000313" key="4">
    <source>
        <dbReference type="Proteomes" id="UP000295064"/>
    </source>
</evidence>
<dbReference type="Gene3D" id="3.10.105.10">
    <property type="entry name" value="Dipeptide-binding Protein, Domain 3"/>
    <property type="match status" value="1"/>
</dbReference>
<evidence type="ECO:0000313" key="3">
    <source>
        <dbReference type="EMBL" id="TDO95152.1"/>
    </source>
</evidence>
<dbReference type="InterPro" id="IPR039424">
    <property type="entry name" value="SBP_5"/>
</dbReference>
<gene>
    <name evidence="3" type="ORF">DFR79_101151</name>
</gene>
<dbReference type="GO" id="GO:1904680">
    <property type="term" value="F:peptide transmembrane transporter activity"/>
    <property type="evidence" value="ECO:0007669"/>
    <property type="project" value="TreeGrafter"/>
</dbReference>
<evidence type="ECO:0000256" key="1">
    <source>
        <dbReference type="SAM" id="SignalP"/>
    </source>
</evidence>
<organism evidence="3 4">
    <name type="scientific">Halanaerobium saccharolyticum</name>
    <dbReference type="NCBI Taxonomy" id="43595"/>
    <lineage>
        <taxon>Bacteria</taxon>
        <taxon>Bacillati</taxon>
        <taxon>Bacillota</taxon>
        <taxon>Clostridia</taxon>
        <taxon>Halanaerobiales</taxon>
        <taxon>Halanaerobiaceae</taxon>
        <taxon>Halanaerobium</taxon>
    </lineage>
</organism>
<feature type="chain" id="PRO_5039216177" evidence="1">
    <location>
        <begin position="26"/>
        <end position="661"/>
    </location>
</feature>
<dbReference type="EMBL" id="SNWX01000001">
    <property type="protein sequence ID" value="TDO95152.1"/>
    <property type="molecule type" value="Genomic_DNA"/>
</dbReference>
<dbReference type="PANTHER" id="PTHR30290:SF62">
    <property type="entry name" value="OLIGOPEPTIDE ABC TRANSPORTER, PERIPLASMIC OLIGOPEPTIDE-BINDING PROTEIN"/>
    <property type="match status" value="1"/>
</dbReference>
<dbReference type="AlphaFoldDB" id="A0A4V3CFT8"/>
<comment type="caution">
    <text evidence="3">The sequence shown here is derived from an EMBL/GenBank/DDBJ whole genome shotgun (WGS) entry which is preliminary data.</text>
</comment>
<accession>A0A4V3CFT8</accession>
<dbReference type="Pfam" id="PF00496">
    <property type="entry name" value="SBP_bac_5"/>
    <property type="match status" value="1"/>
</dbReference>
<name>A0A4V3CFT8_9FIRM</name>
<proteinExistence type="predicted"/>
<dbReference type="InterPro" id="IPR000914">
    <property type="entry name" value="SBP_5_dom"/>
</dbReference>
<dbReference type="OrthoDB" id="9772924at2"/>
<sequence length="661" mass="75415">MKKKLLVSLFVLSMMVALFSLSAAAADGMWKLYNTSTDFEEETGKTLPEFKQAPQLSEQVSNGELPAVGERLPEEPVVVEPANKIGQYGGTWVRAWKGLSDQWAINKPVGERFLTFDEEGKVVPNIAKSWEIVDEGKGIIFHLRKGMKWSDGHPLTADDVLFWFNDIKLYEKLATVEPGPWDTLKYGDKEAEIKKIDDYTFKVSFAVDVAEKFLDERAGWGPTTMIAPRHYLKQFHDKYVAEEKLNAKAVEAGYDSWIEYFGEKVDYLRNPDLPVIFAWQVVNDYSSSELKLKRNPYYWKVDTAGNQLPYMDDISALRIDDNQVMVMQAISGNINLQNRHITIDNYPLLREQEDKGNYTVYLYPRADGANNALYFNHTLEDPVKRKLYNNPTFKKAVSLALNRSEINEMFYLGIGKPRQASFVTNSPFFDKEWTNAYTEYNPEKANQMLDELGMERGEDGYRLSPDGKPFEIEITIQSMSGGGGGSASQMAEVYKHYFDEIGLKSSIETLERSLMEERMATNQVDTRLSNLGDMLRPDKHLFNRLVPMVPSHAYWAPAWAKYYQSEGESGQVPPADVKRLQEIAEAIETGPSWEKRKELMAELADIFKEHLYIIGTVGEVPTPYVAADYMKNMPEEILDTGSYRNIARVLPIQIYIDKSAE</sequence>
<protein>
    <submittedName>
        <fullName evidence="3">Peptide/nickel transport system substrate-binding protein</fullName>
    </submittedName>
</protein>
<dbReference type="RefSeq" id="WP_133513587.1">
    <property type="nucleotide sequence ID" value="NZ_SNWX01000001.1"/>
</dbReference>
<feature type="signal peptide" evidence="1">
    <location>
        <begin position="1"/>
        <end position="25"/>
    </location>
</feature>
<dbReference type="Proteomes" id="UP000295064">
    <property type="component" value="Unassembled WGS sequence"/>
</dbReference>
<dbReference type="PANTHER" id="PTHR30290">
    <property type="entry name" value="PERIPLASMIC BINDING COMPONENT OF ABC TRANSPORTER"/>
    <property type="match status" value="1"/>
</dbReference>
<dbReference type="CDD" id="cd08500">
    <property type="entry name" value="PBP2_NikA_DppA_OppA_like_4"/>
    <property type="match status" value="1"/>
</dbReference>
<reference evidence="3 4" key="1">
    <citation type="submission" date="2019-03" db="EMBL/GenBank/DDBJ databases">
        <title>Subsurface microbial communities from deep shales in Ohio and West Virginia, USA.</title>
        <authorList>
            <person name="Wrighton K."/>
        </authorList>
    </citation>
    <scope>NUCLEOTIDE SEQUENCE [LARGE SCALE GENOMIC DNA]</scope>
    <source>
        <strain evidence="3 4">MA284_T2</strain>
    </source>
</reference>
<dbReference type="SUPFAM" id="SSF53850">
    <property type="entry name" value="Periplasmic binding protein-like II"/>
    <property type="match status" value="1"/>
</dbReference>
<dbReference type="GO" id="GO:0015833">
    <property type="term" value="P:peptide transport"/>
    <property type="evidence" value="ECO:0007669"/>
    <property type="project" value="TreeGrafter"/>
</dbReference>
<keyword evidence="1" id="KW-0732">Signal</keyword>
<feature type="domain" description="Solute-binding protein family 5" evidence="2">
    <location>
        <begin position="121"/>
        <end position="534"/>
    </location>
</feature>
<dbReference type="Gene3D" id="3.40.190.10">
    <property type="entry name" value="Periplasmic binding protein-like II"/>
    <property type="match status" value="1"/>
</dbReference>
<evidence type="ECO:0000259" key="2">
    <source>
        <dbReference type="Pfam" id="PF00496"/>
    </source>
</evidence>